<dbReference type="GO" id="GO:0010992">
    <property type="term" value="P:ubiquitin recycling"/>
    <property type="evidence" value="ECO:0007669"/>
    <property type="project" value="TreeGrafter"/>
</dbReference>
<evidence type="ECO:0000259" key="5">
    <source>
        <dbReference type="PROSITE" id="PS50104"/>
    </source>
</evidence>
<dbReference type="InterPro" id="IPR001680">
    <property type="entry name" value="WD40_rpt"/>
</dbReference>
<dbReference type="Pfam" id="PF13676">
    <property type="entry name" value="TIR_2"/>
    <property type="match status" value="1"/>
</dbReference>
<evidence type="ECO:0000256" key="2">
    <source>
        <dbReference type="ARBA" id="ARBA00022574"/>
    </source>
</evidence>
<dbReference type="Pfam" id="PF00400">
    <property type="entry name" value="WD40"/>
    <property type="match status" value="13"/>
</dbReference>
<dbReference type="Gene3D" id="1.25.40.370">
    <property type="match status" value="1"/>
</dbReference>
<dbReference type="STRING" id="1855912.LuPra_04550"/>
<dbReference type="PATRIC" id="fig|1813736.3.peg.4799"/>
<dbReference type="SUPFAM" id="SSF52540">
    <property type="entry name" value="P-loop containing nucleoside triphosphate hydrolases"/>
    <property type="match status" value="1"/>
</dbReference>
<dbReference type="PRINTS" id="PR00320">
    <property type="entry name" value="GPROTEINBRPT"/>
</dbReference>
<feature type="repeat" description="WD" evidence="4">
    <location>
        <begin position="970"/>
        <end position="1011"/>
    </location>
</feature>
<dbReference type="AlphaFoldDB" id="A0A143PRT0"/>
<dbReference type="RefSeq" id="WP_110172864.1">
    <property type="nucleotide sequence ID" value="NZ_CP015136.1"/>
</dbReference>
<feature type="repeat" description="WD" evidence="4">
    <location>
        <begin position="762"/>
        <end position="801"/>
    </location>
</feature>
<evidence type="ECO:0000313" key="7">
    <source>
        <dbReference type="Proteomes" id="UP000076079"/>
    </source>
</evidence>
<keyword evidence="3" id="KW-0677">Repeat</keyword>
<dbReference type="CDD" id="cd00200">
    <property type="entry name" value="WD40"/>
    <property type="match status" value="2"/>
</dbReference>
<dbReference type="PANTHER" id="PTHR19849">
    <property type="entry name" value="PHOSPHOLIPASE A-2-ACTIVATING PROTEIN"/>
    <property type="match status" value="1"/>
</dbReference>
<proteinExistence type="predicted"/>
<dbReference type="InterPro" id="IPR035897">
    <property type="entry name" value="Toll_tir_struct_dom_sf"/>
</dbReference>
<dbReference type="GO" id="GO:0007165">
    <property type="term" value="P:signal transduction"/>
    <property type="evidence" value="ECO:0007669"/>
    <property type="project" value="InterPro"/>
</dbReference>
<reference evidence="6 7" key="1">
    <citation type="journal article" date="2016" name="Genome Announc.">
        <title>First Complete Genome Sequence of a Subdivision 6 Acidobacterium Strain.</title>
        <authorList>
            <person name="Huang S."/>
            <person name="Vieira S."/>
            <person name="Bunk B."/>
            <person name="Riedel T."/>
            <person name="Sproer C."/>
            <person name="Overmann J."/>
        </authorList>
    </citation>
    <scope>NUCLEOTIDE SEQUENCE [LARGE SCALE GENOMIC DNA]</scope>
    <source>
        <strain evidence="7">DSM 100886 HEG_-6_39</strain>
    </source>
</reference>
<feature type="repeat" description="WD" evidence="4">
    <location>
        <begin position="1184"/>
        <end position="1225"/>
    </location>
</feature>
<dbReference type="PROSITE" id="PS50294">
    <property type="entry name" value="WD_REPEATS_REGION"/>
    <property type="match status" value="12"/>
</dbReference>
<dbReference type="GO" id="GO:0043130">
    <property type="term" value="F:ubiquitin binding"/>
    <property type="evidence" value="ECO:0007669"/>
    <property type="project" value="TreeGrafter"/>
</dbReference>
<dbReference type="PROSITE" id="PS00678">
    <property type="entry name" value="WD_REPEATS_1"/>
    <property type="match status" value="12"/>
</dbReference>
<feature type="domain" description="TIR" evidence="5">
    <location>
        <begin position="5"/>
        <end position="134"/>
    </location>
</feature>
<dbReference type="SUPFAM" id="SSF101908">
    <property type="entry name" value="Putative isomerase YbhE"/>
    <property type="match status" value="2"/>
</dbReference>
<dbReference type="InterPro" id="IPR015943">
    <property type="entry name" value="WD40/YVTN_repeat-like_dom_sf"/>
</dbReference>
<sequence>MRDPTTPRVFVSYSRTDGLEFARRLQTALETEDLSLYRDLHDLVGGEDWWRQVEAAIRSVEHVVLVLSPAALRSPYVAREWKLARQEGKKVSPVSGPGALDFSQLPRWMARAHRHDIDIPESLARLVQVLKGPAGEKRVPFMADALPEGFVARPEEFDRLKRSLLDARGEPVAITAALRGAGGYGKTALANALCHDSDVQEAFSDGILRITLGEKPADLVGSIADLIETLVGERPAFRDIDPAKVALVDALDDRRCLLVIDDAWRAEDLAPLLYRGLRNQTTRLVTTRDDRVVPREVPRIAVDAMQSGEAQAMLSRGMPPETAAALRPRLASLAGRLGEWPLVLGLANGVVRTRMSRGATVGDALAYVERAIVHRGLAQAFTPDERASRRLTAWGTLEVSLEQLRTDERARFAELAVFVEDAEIPTSVALGLWRQTAALDPLDGEDLLVRLADLSLLVELDLGRGVLRLHDVVRTLLRDGPIAGRLSELDRLLVTHYREANDGDLAALRDVYGLRHLMAHLNSAGELQVARGLLTDPAWLANKLHRLGIQPLLADYATLSHRDATLDLVRGSLSLAAPALARNAGELAQQLLARLAPGDAKGLDKFLAHTRRLLVRPTLVPHRPTFTPPGAELRRYEGHEESVTSVTVLADGRRALSGSRDRTLRLWDLDTGAELRRYEGHSEWVTSVTVLADGRRALSGYSDGALRLWDLETGAELRRFEGHDNVVTSATVLADGRRALSASADWTLRLWDLESGAQLHRFDGHEDWVASVAVHERYVLSGSSDRTLRLWDLETGVELRRFEGHEGMVTSVTVLAGGGRALSGSWDRTLRLWDLETGAELRRFAGHDNGVTSVTVLADGRRALSASEDRTLRLWDLDTGAELRRFESHAGPVTSVTAMADGRRAISASWDRTLRLWDLEAMPELPRFGEHEDRVSSLAVLADGRRALSGSWDRTLRLWDLETGVELRRLEAHQGLVTSVTVLADGRRALSASDDQTLRLWDLETGTELRRFEGDDRGGNCITVLPGGRSALLRTDGTFLSDGTTLLLSALETGVELRRFEGHEGKVTSVAVSADGRRALSGYSDGTLRLWDLETGAELGRFGQHEGWVTSVTVLADGRRALSASEDRTLRLWDLDMGVELHRFAGHRASINSVTVLADGRRALSASETLRLWDLETGVELRRFEGHEGMVTSVTVLAGGGRALSTSDDQTLRLWDLETGVELARLTFDALPYSLAWSSQRGAAVVGDARGRVHVIDLIE</sequence>
<dbReference type="OrthoDB" id="108683at2"/>
<dbReference type="Pfam" id="PF00931">
    <property type="entry name" value="NB-ARC"/>
    <property type="match status" value="1"/>
</dbReference>
<organism evidence="6 7">
    <name type="scientific">Luteitalea pratensis</name>
    <dbReference type="NCBI Taxonomy" id="1855912"/>
    <lineage>
        <taxon>Bacteria</taxon>
        <taxon>Pseudomonadati</taxon>
        <taxon>Acidobacteriota</taxon>
        <taxon>Vicinamibacteria</taxon>
        <taxon>Vicinamibacterales</taxon>
        <taxon>Vicinamibacteraceae</taxon>
        <taxon>Luteitalea</taxon>
    </lineage>
</organism>
<feature type="repeat" description="WD" evidence="4">
    <location>
        <begin position="886"/>
        <end position="927"/>
    </location>
</feature>
<dbReference type="SUPFAM" id="SSF52200">
    <property type="entry name" value="Toll/Interleukin receptor TIR domain"/>
    <property type="match status" value="1"/>
</dbReference>
<feature type="repeat" description="WD" evidence="4">
    <location>
        <begin position="636"/>
        <end position="677"/>
    </location>
</feature>
<dbReference type="InterPro" id="IPR036388">
    <property type="entry name" value="WH-like_DNA-bd_sf"/>
</dbReference>
<dbReference type="SMART" id="SM00564">
    <property type="entry name" value="PQQ"/>
    <property type="match status" value="9"/>
</dbReference>
<dbReference type="PROSITE" id="PS50104">
    <property type="entry name" value="TIR"/>
    <property type="match status" value="1"/>
</dbReference>
<dbReference type="PANTHER" id="PTHR19849:SF0">
    <property type="entry name" value="PHOSPHOLIPASE A-2-ACTIVATING PROTEIN"/>
    <property type="match status" value="1"/>
</dbReference>
<feature type="repeat" description="WD" evidence="4">
    <location>
        <begin position="1060"/>
        <end position="1101"/>
    </location>
</feature>
<evidence type="ECO:0000256" key="1">
    <source>
        <dbReference type="ARBA" id="ARBA00022490"/>
    </source>
</evidence>
<feature type="repeat" description="WD" evidence="4">
    <location>
        <begin position="1102"/>
        <end position="1143"/>
    </location>
</feature>
<dbReference type="SUPFAM" id="SSF50998">
    <property type="entry name" value="Quinoprotein alcohol dehydrogenase-like"/>
    <property type="match status" value="1"/>
</dbReference>
<keyword evidence="1" id="KW-0963">Cytoplasm</keyword>
<dbReference type="GO" id="GO:0005829">
    <property type="term" value="C:cytosol"/>
    <property type="evidence" value="ECO:0007669"/>
    <property type="project" value="UniProtKB-ARBA"/>
</dbReference>
<dbReference type="InterPro" id="IPR027417">
    <property type="entry name" value="P-loop_NTPase"/>
</dbReference>
<dbReference type="KEGG" id="abac:LuPra_04550"/>
<feature type="repeat" description="WD" evidence="4">
    <location>
        <begin position="678"/>
        <end position="719"/>
    </location>
</feature>
<dbReference type="GO" id="GO:0043161">
    <property type="term" value="P:proteasome-mediated ubiquitin-dependent protein catabolic process"/>
    <property type="evidence" value="ECO:0007669"/>
    <property type="project" value="TreeGrafter"/>
</dbReference>
<dbReference type="InterPro" id="IPR011047">
    <property type="entry name" value="Quinoprotein_ADH-like_sf"/>
</dbReference>
<name>A0A143PRT0_LUTPR</name>
<dbReference type="GO" id="GO:0043531">
    <property type="term" value="F:ADP binding"/>
    <property type="evidence" value="ECO:0007669"/>
    <property type="project" value="InterPro"/>
</dbReference>
<reference evidence="7" key="2">
    <citation type="submission" date="2016-04" db="EMBL/GenBank/DDBJ databases">
        <title>First Complete Genome Sequence of a Subdivision 6 Acidobacterium.</title>
        <authorList>
            <person name="Huang S."/>
            <person name="Vieira S."/>
            <person name="Bunk B."/>
            <person name="Riedel T."/>
            <person name="Sproeer C."/>
            <person name="Overmann J."/>
        </authorList>
    </citation>
    <scope>NUCLEOTIDE SEQUENCE [LARGE SCALE GENOMIC DNA]</scope>
    <source>
        <strain evidence="7">DSM 100886 HEG_-6_39</strain>
    </source>
</reference>
<dbReference type="InterPro" id="IPR019775">
    <property type="entry name" value="WD40_repeat_CS"/>
</dbReference>
<feature type="repeat" description="WD" evidence="4">
    <location>
        <begin position="928"/>
        <end position="969"/>
    </location>
</feature>
<dbReference type="PROSITE" id="PS50082">
    <property type="entry name" value="WD_REPEATS_2"/>
    <property type="match status" value="12"/>
</dbReference>
<dbReference type="Gene3D" id="1.10.10.10">
    <property type="entry name" value="Winged helix-like DNA-binding domain superfamily/Winged helix DNA-binding domain"/>
    <property type="match status" value="1"/>
</dbReference>
<accession>A0A143PRT0</accession>
<gene>
    <name evidence="6" type="ORF">LuPra_04550</name>
</gene>
<evidence type="ECO:0000256" key="4">
    <source>
        <dbReference type="PROSITE-ProRule" id="PRU00221"/>
    </source>
</evidence>
<dbReference type="Gene3D" id="2.130.10.10">
    <property type="entry name" value="YVTN repeat-like/Quinoprotein amine dehydrogenase"/>
    <property type="match status" value="5"/>
</dbReference>
<dbReference type="Gene3D" id="3.40.50.300">
    <property type="entry name" value="P-loop containing nucleotide triphosphate hydrolases"/>
    <property type="match status" value="1"/>
</dbReference>
<feature type="repeat" description="WD" evidence="4">
    <location>
        <begin position="844"/>
        <end position="885"/>
    </location>
</feature>
<dbReference type="InterPro" id="IPR020472">
    <property type="entry name" value="WD40_PAC1"/>
</dbReference>
<dbReference type="EMBL" id="CP015136">
    <property type="protein sequence ID" value="AMY11302.1"/>
    <property type="molecule type" value="Genomic_DNA"/>
</dbReference>
<dbReference type="InterPro" id="IPR002182">
    <property type="entry name" value="NB-ARC"/>
</dbReference>
<dbReference type="Proteomes" id="UP000076079">
    <property type="component" value="Chromosome"/>
</dbReference>
<evidence type="ECO:0000313" key="6">
    <source>
        <dbReference type="EMBL" id="AMY11302.1"/>
    </source>
</evidence>
<evidence type="ECO:0000256" key="3">
    <source>
        <dbReference type="ARBA" id="ARBA00022737"/>
    </source>
</evidence>
<dbReference type="InterPro" id="IPR000157">
    <property type="entry name" value="TIR_dom"/>
</dbReference>
<dbReference type="InterPro" id="IPR018391">
    <property type="entry name" value="PQQ_b-propeller_rpt"/>
</dbReference>
<dbReference type="Gene3D" id="3.40.50.10140">
    <property type="entry name" value="Toll/interleukin-1 receptor homology (TIR) domain"/>
    <property type="match status" value="1"/>
</dbReference>
<protein>
    <submittedName>
        <fullName evidence="6">E3 ubiquitin-protein ligase SspH2</fullName>
    </submittedName>
</protein>
<keyword evidence="2 4" id="KW-0853">WD repeat</keyword>
<feature type="repeat" description="WD" evidence="4">
    <location>
        <begin position="802"/>
        <end position="843"/>
    </location>
</feature>
<dbReference type="SMART" id="SM00320">
    <property type="entry name" value="WD40"/>
    <property type="match status" value="14"/>
</dbReference>
<feature type="repeat" description="WD" evidence="4">
    <location>
        <begin position="720"/>
        <end position="761"/>
    </location>
</feature>
<keyword evidence="7" id="KW-1185">Reference proteome</keyword>